<comment type="similarity">
    <text evidence="1">Belongs to the ABC transporter superfamily.</text>
</comment>
<dbReference type="Pfam" id="PF00005">
    <property type="entry name" value="ABC_tran"/>
    <property type="match status" value="1"/>
</dbReference>
<dbReference type="PANTHER" id="PTHR43335:SF8">
    <property type="entry name" value="ABC TRANSPORTER, ATP-BINDING PROTEIN"/>
    <property type="match status" value="1"/>
</dbReference>
<evidence type="ECO:0000256" key="3">
    <source>
        <dbReference type="ARBA" id="ARBA00022741"/>
    </source>
</evidence>
<name>A0ABV1H2X8_9FIRM</name>
<sequence length="197" mass="21846">MLDDISASMECGKIYGFRGQNGSGKTMLMRCICGLVIPDNGAIIVDGDELGKRISFPESLGALIESPGFIEHYSALDNMRAIASIKGIALENEMREILQEVGLDPDEKKSVKKYSLGMRQKLGIAIALMENPELIILDEPFNALDEKSVEKVKKIIKQRAEAGALIIVSCHDREILDQIADSIYYMEEGKIIRNEKK</sequence>
<gene>
    <name evidence="6" type="ORF">WMO37_03300</name>
</gene>
<feature type="domain" description="ABC transporter" evidence="5">
    <location>
        <begin position="1"/>
        <end position="197"/>
    </location>
</feature>
<evidence type="ECO:0000256" key="1">
    <source>
        <dbReference type="ARBA" id="ARBA00005417"/>
    </source>
</evidence>
<dbReference type="PROSITE" id="PS00211">
    <property type="entry name" value="ABC_TRANSPORTER_1"/>
    <property type="match status" value="1"/>
</dbReference>
<dbReference type="Gene3D" id="3.40.50.300">
    <property type="entry name" value="P-loop containing nucleotide triphosphate hydrolases"/>
    <property type="match status" value="1"/>
</dbReference>
<evidence type="ECO:0000259" key="5">
    <source>
        <dbReference type="PROSITE" id="PS50893"/>
    </source>
</evidence>
<dbReference type="InterPro" id="IPR003439">
    <property type="entry name" value="ABC_transporter-like_ATP-bd"/>
</dbReference>
<evidence type="ECO:0000256" key="2">
    <source>
        <dbReference type="ARBA" id="ARBA00022448"/>
    </source>
</evidence>
<dbReference type="GO" id="GO:0005524">
    <property type="term" value="F:ATP binding"/>
    <property type="evidence" value="ECO:0007669"/>
    <property type="project" value="UniProtKB-KW"/>
</dbReference>
<evidence type="ECO:0000256" key="4">
    <source>
        <dbReference type="ARBA" id="ARBA00022840"/>
    </source>
</evidence>
<evidence type="ECO:0000313" key="7">
    <source>
        <dbReference type="Proteomes" id="UP001546774"/>
    </source>
</evidence>
<reference evidence="6" key="1">
    <citation type="submission" date="2024-03" db="EMBL/GenBank/DDBJ databases">
        <title>Human intestinal bacterial collection.</title>
        <authorList>
            <person name="Pauvert C."/>
            <person name="Hitch T.C.A."/>
            <person name="Clavel T."/>
        </authorList>
    </citation>
    <scope>NUCLEOTIDE SEQUENCE [LARGE SCALE GENOMIC DNA]</scope>
    <source>
        <strain evidence="6">CLA-AA-H89B</strain>
    </source>
</reference>
<dbReference type="SUPFAM" id="SSF52540">
    <property type="entry name" value="P-loop containing nucleoside triphosphate hydrolases"/>
    <property type="match status" value="1"/>
</dbReference>
<proteinExistence type="inferred from homology"/>
<organism evidence="6 7">
    <name type="scientific">Lachnospira intestinalis</name>
    <dbReference type="NCBI Taxonomy" id="3133158"/>
    <lineage>
        <taxon>Bacteria</taxon>
        <taxon>Bacillati</taxon>
        <taxon>Bacillota</taxon>
        <taxon>Clostridia</taxon>
        <taxon>Lachnospirales</taxon>
        <taxon>Lachnospiraceae</taxon>
        <taxon>Lachnospira</taxon>
    </lineage>
</organism>
<dbReference type="SMART" id="SM00382">
    <property type="entry name" value="AAA"/>
    <property type="match status" value="1"/>
</dbReference>
<keyword evidence="3" id="KW-0547">Nucleotide-binding</keyword>
<keyword evidence="2" id="KW-0813">Transport</keyword>
<dbReference type="PANTHER" id="PTHR43335">
    <property type="entry name" value="ABC TRANSPORTER, ATP-BINDING PROTEIN"/>
    <property type="match status" value="1"/>
</dbReference>
<dbReference type="InterPro" id="IPR027417">
    <property type="entry name" value="P-loop_NTPase"/>
</dbReference>
<evidence type="ECO:0000313" key="6">
    <source>
        <dbReference type="EMBL" id="MEQ2554041.1"/>
    </source>
</evidence>
<dbReference type="InterPro" id="IPR003593">
    <property type="entry name" value="AAA+_ATPase"/>
</dbReference>
<accession>A0ABV1H2X8</accession>
<dbReference type="Proteomes" id="UP001546774">
    <property type="component" value="Unassembled WGS sequence"/>
</dbReference>
<dbReference type="EMBL" id="JBBMFS010000002">
    <property type="protein sequence ID" value="MEQ2554041.1"/>
    <property type="molecule type" value="Genomic_DNA"/>
</dbReference>
<keyword evidence="7" id="KW-1185">Reference proteome</keyword>
<keyword evidence="4 6" id="KW-0067">ATP-binding</keyword>
<comment type="caution">
    <text evidence="6">The sequence shown here is derived from an EMBL/GenBank/DDBJ whole genome shotgun (WGS) entry which is preliminary data.</text>
</comment>
<dbReference type="InterPro" id="IPR017871">
    <property type="entry name" value="ABC_transporter-like_CS"/>
</dbReference>
<protein>
    <submittedName>
        <fullName evidence="6">ATP-binding cassette domain-containing protein</fullName>
    </submittedName>
</protein>
<dbReference type="PROSITE" id="PS50893">
    <property type="entry name" value="ABC_TRANSPORTER_2"/>
    <property type="match status" value="1"/>
</dbReference>